<evidence type="ECO:0000256" key="10">
    <source>
        <dbReference type="ARBA" id="ARBA00034074"/>
    </source>
</evidence>
<proteinExistence type="inferred from homology"/>
<dbReference type="EMBL" id="OU503045">
    <property type="protein sequence ID" value="CAI9769453.1"/>
    <property type="molecule type" value="Genomic_DNA"/>
</dbReference>
<dbReference type="GO" id="GO:0009901">
    <property type="term" value="P:anther dehiscence"/>
    <property type="evidence" value="ECO:0007669"/>
    <property type="project" value="UniProtKB-ARBA"/>
</dbReference>
<dbReference type="PROSITE" id="PS00502">
    <property type="entry name" value="POLYGALACTURONASE"/>
    <property type="match status" value="1"/>
</dbReference>
<evidence type="ECO:0000256" key="14">
    <source>
        <dbReference type="SAM" id="SignalP"/>
    </source>
</evidence>
<keyword evidence="9" id="KW-0961">Cell wall biogenesis/degradation</keyword>
<dbReference type="GO" id="GO:0004650">
    <property type="term" value="F:polygalacturonase activity"/>
    <property type="evidence" value="ECO:0007669"/>
    <property type="project" value="UniProtKB-EC"/>
</dbReference>
<name>A0AAD2DYF5_9LAMI</name>
<evidence type="ECO:0000256" key="8">
    <source>
        <dbReference type="ARBA" id="ARBA00023295"/>
    </source>
</evidence>
<accession>A0AAD2DYF5</accession>
<evidence type="ECO:0000256" key="2">
    <source>
        <dbReference type="ARBA" id="ARBA00008834"/>
    </source>
</evidence>
<sequence>MMSKAFSFTLLIVLVSSSSCFGKPRKVHPSSKNCNNIHSGSPKTSVLINRYKDKFPNFSQSSHCHGHGHGHVHCARRRPQQAIIIDVDHFGAKADGKTDASEAFMNAWERACKSSKQSIFLVPRHKTYHIRRINFTGPCKSSMKMEIKGTIKAFSELYNDTKRFWIMFHNLRNFEVRGGGIIDGNGEIWWNNSCKIKKTLPCQNQQAPAAMTFDNCMNLKVTNLHIQNSPQMHLIFKDCVNVKASYLKVTAPGKSPNTDGIHVTRTQNVDITMSEIKTGDDCISIVNGSKTIRVLDIVCGPGHGISIGSLGENRSENHVSDVLVNGARLSGTTNGVRIKTWQGGSGYARNIVFQNIQMQNVSNPIIIDQNYCDKAEPCHQQKSAVQVMNVVYKNIRGTSASELAIKFNCSETVPCRGLVLENVYLTRQGKGEAEAKCSNIIGLDNIGRSVSPSCHNFSN</sequence>
<keyword evidence="5" id="KW-0964">Secreted</keyword>
<evidence type="ECO:0000256" key="12">
    <source>
        <dbReference type="PROSITE-ProRule" id="PRU10052"/>
    </source>
</evidence>
<dbReference type="InterPro" id="IPR000743">
    <property type="entry name" value="Glyco_hydro_28"/>
</dbReference>
<dbReference type="Gene3D" id="2.160.20.10">
    <property type="entry name" value="Single-stranded right-handed beta-helix, Pectin lyase-like"/>
    <property type="match status" value="1"/>
</dbReference>
<comment type="similarity">
    <text evidence="2 13">Belongs to the glycosyl hydrolase 28 family.</text>
</comment>
<evidence type="ECO:0000256" key="6">
    <source>
        <dbReference type="ARBA" id="ARBA00022729"/>
    </source>
</evidence>
<dbReference type="Proteomes" id="UP000834106">
    <property type="component" value="Chromosome 10"/>
</dbReference>
<feature type="signal peptide" evidence="14">
    <location>
        <begin position="1"/>
        <end position="22"/>
    </location>
</feature>
<dbReference type="PROSITE" id="PS51257">
    <property type="entry name" value="PROKAR_LIPOPROTEIN"/>
    <property type="match status" value="1"/>
</dbReference>
<evidence type="ECO:0000256" key="9">
    <source>
        <dbReference type="ARBA" id="ARBA00023316"/>
    </source>
</evidence>
<dbReference type="EC" id="3.2.1.15" evidence="3"/>
<keyword evidence="8 13" id="KW-0326">Glycosidase</keyword>
<keyword evidence="7 13" id="KW-0378">Hydrolase</keyword>
<feature type="active site" evidence="12">
    <location>
        <position position="303"/>
    </location>
</feature>
<dbReference type="GO" id="GO:0009830">
    <property type="term" value="P:cell wall modification involved in abscission"/>
    <property type="evidence" value="ECO:0007669"/>
    <property type="project" value="UniProtKB-ARBA"/>
</dbReference>
<keyword evidence="4" id="KW-0134">Cell wall</keyword>
<keyword evidence="6 14" id="KW-0732">Signal</keyword>
<evidence type="ECO:0000256" key="11">
    <source>
        <dbReference type="ARBA" id="ARBA00083621"/>
    </source>
</evidence>
<reference evidence="15" key="1">
    <citation type="submission" date="2023-05" db="EMBL/GenBank/DDBJ databases">
        <authorList>
            <person name="Huff M."/>
        </authorList>
    </citation>
    <scope>NUCLEOTIDE SEQUENCE</scope>
</reference>
<comment type="catalytic activity">
    <reaction evidence="10">
        <text>(1,4-alpha-D-galacturonosyl)n+m + H2O = (1,4-alpha-D-galacturonosyl)n + (1,4-alpha-D-galacturonosyl)m.</text>
        <dbReference type="EC" id="3.2.1.15"/>
    </reaction>
</comment>
<gene>
    <name evidence="15" type="ORF">FPE_LOCUS16837</name>
</gene>
<dbReference type="FunFam" id="2.160.20.10:FF:000028">
    <property type="entry name" value="Polygalacturonase QRT2"/>
    <property type="match status" value="1"/>
</dbReference>
<evidence type="ECO:0000256" key="7">
    <source>
        <dbReference type="ARBA" id="ARBA00022801"/>
    </source>
</evidence>
<dbReference type="Pfam" id="PF00295">
    <property type="entry name" value="Glyco_hydro_28"/>
    <property type="match status" value="1"/>
</dbReference>
<dbReference type="SUPFAM" id="SSF51126">
    <property type="entry name" value="Pectin lyase-like"/>
    <property type="match status" value="1"/>
</dbReference>
<dbReference type="InterPro" id="IPR011050">
    <property type="entry name" value="Pectin_lyase_fold/virulence"/>
</dbReference>
<dbReference type="GO" id="GO:0010047">
    <property type="term" value="P:fruit dehiscence"/>
    <property type="evidence" value="ECO:0007669"/>
    <property type="project" value="UniProtKB-ARBA"/>
</dbReference>
<dbReference type="GO" id="GO:0005975">
    <property type="term" value="P:carbohydrate metabolic process"/>
    <property type="evidence" value="ECO:0007669"/>
    <property type="project" value="InterPro"/>
</dbReference>
<evidence type="ECO:0000256" key="13">
    <source>
        <dbReference type="RuleBase" id="RU361169"/>
    </source>
</evidence>
<organism evidence="15 16">
    <name type="scientific">Fraxinus pennsylvanica</name>
    <dbReference type="NCBI Taxonomy" id="56036"/>
    <lineage>
        <taxon>Eukaryota</taxon>
        <taxon>Viridiplantae</taxon>
        <taxon>Streptophyta</taxon>
        <taxon>Embryophyta</taxon>
        <taxon>Tracheophyta</taxon>
        <taxon>Spermatophyta</taxon>
        <taxon>Magnoliopsida</taxon>
        <taxon>eudicotyledons</taxon>
        <taxon>Gunneridae</taxon>
        <taxon>Pentapetalae</taxon>
        <taxon>asterids</taxon>
        <taxon>lamiids</taxon>
        <taxon>Lamiales</taxon>
        <taxon>Oleaceae</taxon>
        <taxon>Oleeae</taxon>
        <taxon>Fraxinus</taxon>
    </lineage>
</organism>
<protein>
    <recommendedName>
        <fullName evidence="3">endo-polygalacturonase</fullName>
        <ecNumber evidence="3">3.2.1.15</ecNumber>
    </recommendedName>
    <alternativeName>
        <fullName evidence="11">Pectinase</fullName>
    </alternativeName>
</protein>
<evidence type="ECO:0000256" key="1">
    <source>
        <dbReference type="ARBA" id="ARBA00004191"/>
    </source>
</evidence>
<evidence type="ECO:0000313" key="16">
    <source>
        <dbReference type="Proteomes" id="UP000834106"/>
    </source>
</evidence>
<dbReference type="PANTHER" id="PTHR31375">
    <property type="match status" value="1"/>
</dbReference>
<feature type="chain" id="PRO_5042231056" description="endo-polygalacturonase" evidence="14">
    <location>
        <begin position="23"/>
        <end position="459"/>
    </location>
</feature>
<dbReference type="InterPro" id="IPR012334">
    <property type="entry name" value="Pectin_lyas_fold"/>
</dbReference>
<evidence type="ECO:0000256" key="5">
    <source>
        <dbReference type="ARBA" id="ARBA00022525"/>
    </source>
</evidence>
<keyword evidence="16" id="KW-1185">Reference proteome</keyword>
<dbReference type="AlphaFoldDB" id="A0AAD2DYF5"/>
<comment type="subcellular location">
    <subcellularLocation>
        <location evidence="1">Secreted</location>
        <location evidence="1">Cell wall</location>
    </subcellularLocation>
</comment>
<evidence type="ECO:0000313" key="15">
    <source>
        <dbReference type="EMBL" id="CAI9769453.1"/>
    </source>
</evidence>
<evidence type="ECO:0000256" key="4">
    <source>
        <dbReference type="ARBA" id="ARBA00022512"/>
    </source>
</evidence>
<evidence type="ECO:0000256" key="3">
    <source>
        <dbReference type="ARBA" id="ARBA00012736"/>
    </source>
</evidence>